<evidence type="ECO:0000256" key="1">
    <source>
        <dbReference type="ARBA" id="ARBA00004613"/>
    </source>
</evidence>
<dbReference type="PANTHER" id="PTHR11430:SF65">
    <property type="entry name" value="ODORANT-BINDING PROTEIN 1A-RELATED"/>
    <property type="match status" value="1"/>
</dbReference>
<dbReference type="InterPro" id="IPR012674">
    <property type="entry name" value="Calycin"/>
</dbReference>
<feature type="compositionally biased region" description="Basic and acidic residues" evidence="5">
    <location>
        <begin position="633"/>
        <end position="642"/>
    </location>
</feature>
<dbReference type="Pfam" id="PF00061">
    <property type="entry name" value="Lipocalin"/>
    <property type="match status" value="4"/>
</dbReference>
<evidence type="ECO:0000256" key="4">
    <source>
        <dbReference type="ARBA" id="ARBA00022525"/>
    </source>
</evidence>
<feature type="compositionally biased region" description="Polar residues" evidence="5">
    <location>
        <begin position="622"/>
        <end position="632"/>
    </location>
</feature>
<comment type="caution">
    <text evidence="8">The sequence shown here is derived from an EMBL/GenBank/DDBJ whole genome shotgun (WGS) entry which is preliminary data.</text>
</comment>
<evidence type="ECO:0000259" key="7">
    <source>
        <dbReference type="Pfam" id="PF00061"/>
    </source>
</evidence>
<comment type="subcellular location">
    <subcellularLocation>
        <location evidence="1">Secreted</location>
    </subcellularLocation>
</comment>
<sequence length="642" mass="73357">MKALLFSLVLGLLAASQGDVIDASQFTGRWLTHFIAAENIDKITEGAPFHIFMRYIEFDEENGTIHFRFYIKKNGECIEKYVSGLKEGNFYAVDYSGHNEVQLISGDKNTLITHNLNVDEDGRETEMVGLFGLTDDVDPNREEEFKNAVREKGIPEENILNFIYNDSGQNEVQLISGDENTLIVYNVNVDEDGRETEIVGLFGLSDDVDPNRIEEFKNVVREKGIPEENIWNFIYNANNIEKITEGAPFHAFMRYIEFDEENGTILMHFYVKENGECIEKYASGTKEENFYAVDYAGHNEFQLIRGDANSLLTHTVNVDGDGKETELVQLFGRFRNFSGFPGVNSSVFLHGDFTGKGNNVEPEYKEEYYNTVREKGIPEENILNFIDNGRWITHYAAANNIEKITEGGPFHILMRYIEFDEENGTIHFHFYVKKNGECIEKYASGTKEENFYAIDYEGHNEFRVVRADDIALIAHVINVDGDGKETQLVKLLGTGDDVGPEYIEAFYNTVREKGIPEENILNFIDNGRQFTGQCIESVCFLLNSEVLVLVGTKFVFCESGQSVDRGQCYDRRNDTEHTFFTTDASGNYIEEEDVKKFKELITILQVERQSLQNKQSKESLRPDTSLSLWNQDPQHEDDFPSS</sequence>
<dbReference type="GO" id="GO:0005615">
    <property type="term" value="C:extracellular space"/>
    <property type="evidence" value="ECO:0007669"/>
    <property type="project" value="TreeGrafter"/>
</dbReference>
<dbReference type="SUPFAM" id="SSF50814">
    <property type="entry name" value="Lipocalins"/>
    <property type="match status" value="4"/>
</dbReference>
<evidence type="ECO:0000313" key="9">
    <source>
        <dbReference type="Proteomes" id="UP000322234"/>
    </source>
</evidence>
<reference evidence="8" key="1">
    <citation type="submission" date="2019-10" db="EMBL/GenBank/DDBJ databases">
        <title>The sequence and de novo assembly of the wild yak genome.</title>
        <authorList>
            <person name="Liu Y."/>
        </authorList>
    </citation>
    <scope>NUCLEOTIDE SEQUENCE [LARGE SCALE GENOMIC DNA]</scope>
    <source>
        <strain evidence="8">WY2019</strain>
    </source>
</reference>
<name>A0A6B0S554_9CETA</name>
<dbReference type="InterPro" id="IPR000566">
    <property type="entry name" value="Lipocln_cytosolic_FA-bd_dom"/>
</dbReference>
<proteinExistence type="inferred from homology"/>
<dbReference type="InterPro" id="IPR002448">
    <property type="entry name" value="OBP-like"/>
</dbReference>
<dbReference type="PRINTS" id="PR01173">
    <property type="entry name" value="ODORANTBNDNG"/>
</dbReference>
<dbReference type="GO" id="GO:0005549">
    <property type="term" value="F:odorant binding"/>
    <property type="evidence" value="ECO:0007669"/>
    <property type="project" value="TreeGrafter"/>
</dbReference>
<feature type="domain" description="Lipocalin/cytosolic fatty-acid binding" evidence="7">
    <location>
        <begin position="28"/>
        <end position="162"/>
    </location>
</feature>
<dbReference type="Gene3D" id="2.40.128.20">
    <property type="match status" value="4"/>
</dbReference>
<feature type="domain" description="Lipocalin/cytosolic fatty-acid binding" evidence="7">
    <location>
        <begin position="166"/>
        <end position="230"/>
    </location>
</feature>
<keyword evidence="4" id="KW-0964">Secreted</keyword>
<evidence type="ECO:0000256" key="2">
    <source>
        <dbReference type="ARBA" id="ARBA00006889"/>
    </source>
</evidence>
<feature type="domain" description="Lipocalin/cytosolic fatty-acid binding" evidence="7">
    <location>
        <begin position="388"/>
        <end position="522"/>
    </location>
</feature>
<gene>
    <name evidence="8" type="ORF">E5288_WYG018536</name>
</gene>
<feature type="signal peptide" evidence="6">
    <location>
        <begin position="1"/>
        <end position="18"/>
    </location>
</feature>
<feature type="region of interest" description="Disordered" evidence="5">
    <location>
        <begin position="613"/>
        <end position="642"/>
    </location>
</feature>
<feature type="domain" description="Lipocalin/cytosolic fatty-acid binding" evidence="7">
    <location>
        <begin position="231"/>
        <end position="333"/>
    </location>
</feature>
<keyword evidence="6" id="KW-0732">Signal</keyword>
<accession>A0A6B0S554</accession>
<protein>
    <recommendedName>
        <fullName evidence="7">Lipocalin/cytosolic fatty-acid binding domain-containing protein</fullName>
    </recommendedName>
</protein>
<dbReference type="EMBL" id="VBQZ03000127">
    <property type="protein sequence ID" value="MXQ95106.1"/>
    <property type="molecule type" value="Genomic_DNA"/>
</dbReference>
<evidence type="ECO:0000313" key="8">
    <source>
        <dbReference type="EMBL" id="MXQ95106.1"/>
    </source>
</evidence>
<evidence type="ECO:0000256" key="3">
    <source>
        <dbReference type="ARBA" id="ARBA00022448"/>
    </source>
</evidence>
<dbReference type="GO" id="GO:0036094">
    <property type="term" value="F:small molecule binding"/>
    <property type="evidence" value="ECO:0007669"/>
    <property type="project" value="InterPro"/>
</dbReference>
<keyword evidence="9" id="KW-1185">Reference proteome</keyword>
<dbReference type="Proteomes" id="UP000322234">
    <property type="component" value="Unassembled WGS sequence"/>
</dbReference>
<dbReference type="InterPro" id="IPR002345">
    <property type="entry name" value="Lipocalin"/>
</dbReference>
<organism evidence="8 9">
    <name type="scientific">Bos mutus</name>
    <name type="common">wild yak</name>
    <dbReference type="NCBI Taxonomy" id="72004"/>
    <lineage>
        <taxon>Eukaryota</taxon>
        <taxon>Metazoa</taxon>
        <taxon>Chordata</taxon>
        <taxon>Craniata</taxon>
        <taxon>Vertebrata</taxon>
        <taxon>Euteleostomi</taxon>
        <taxon>Mammalia</taxon>
        <taxon>Eutheria</taxon>
        <taxon>Laurasiatheria</taxon>
        <taxon>Artiodactyla</taxon>
        <taxon>Ruminantia</taxon>
        <taxon>Pecora</taxon>
        <taxon>Bovidae</taxon>
        <taxon>Bovinae</taxon>
        <taxon>Bos</taxon>
    </lineage>
</organism>
<evidence type="ECO:0000256" key="6">
    <source>
        <dbReference type="SAM" id="SignalP"/>
    </source>
</evidence>
<keyword evidence="3" id="KW-0813">Transport</keyword>
<evidence type="ECO:0000256" key="5">
    <source>
        <dbReference type="SAM" id="MobiDB-lite"/>
    </source>
</evidence>
<feature type="chain" id="PRO_5025545552" description="Lipocalin/cytosolic fatty-acid binding domain-containing protein" evidence="6">
    <location>
        <begin position="19"/>
        <end position="642"/>
    </location>
</feature>
<comment type="similarity">
    <text evidence="2">Belongs to the calycin superfamily. Lipocalin family.</text>
</comment>
<dbReference type="AlphaFoldDB" id="A0A6B0S554"/>
<dbReference type="PANTHER" id="PTHR11430">
    <property type="entry name" value="LIPOCALIN"/>
    <property type="match status" value="1"/>
</dbReference>